<evidence type="ECO:0000256" key="1">
    <source>
        <dbReference type="SAM" id="Phobius"/>
    </source>
</evidence>
<keyword evidence="1" id="KW-0812">Transmembrane</keyword>
<accession>A0A1D9P0U1</accession>
<evidence type="ECO:0000313" key="3">
    <source>
        <dbReference type="Proteomes" id="UP000179284"/>
    </source>
</evidence>
<gene>
    <name evidence="2" type="ORF">bhn_I1204</name>
</gene>
<feature type="transmembrane region" description="Helical" evidence="1">
    <location>
        <begin position="70"/>
        <end position="93"/>
    </location>
</feature>
<proteinExistence type="predicted"/>
<organism evidence="2 3">
    <name type="scientific">Butyrivibrio hungatei</name>
    <dbReference type="NCBI Taxonomy" id="185008"/>
    <lineage>
        <taxon>Bacteria</taxon>
        <taxon>Bacillati</taxon>
        <taxon>Bacillota</taxon>
        <taxon>Clostridia</taxon>
        <taxon>Lachnospirales</taxon>
        <taxon>Lachnospiraceae</taxon>
        <taxon>Butyrivibrio</taxon>
    </lineage>
</organism>
<keyword evidence="1" id="KW-0472">Membrane</keyword>
<dbReference type="AlphaFoldDB" id="A0A1D9P0U1"/>
<evidence type="ECO:0000313" key="2">
    <source>
        <dbReference type="EMBL" id="AOZ96238.1"/>
    </source>
</evidence>
<reference evidence="3" key="1">
    <citation type="submission" date="2016-10" db="EMBL/GenBank/DDBJ databases">
        <title>The complete genome sequence of the rumen bacterium Butyrivibrio hungatei MB2003.</title>
        <authorList>
            <person name="Palevich N."/>
            <person name="Kelly W.J."/>
            <person name="Leahy S.C."/>
            <person name="Altermann E."/>
            <person name="Rakonjac J."/>
            <person name="Attwood G.T."/>
        </authorList>
    </citation>
    <scope>NUCLEOTIDE SEQUENCE [LARGE SCALE GENOMIC DNA]</scope>
    <source>
        <strain evidence="3">MB2003</strain>
    </source>
</reference>
<keyword evidence="3" id="KW-1185">Reference proteome</keyword>
<name>A0A1D9P0U1_9FIRM</name>
<protein>
    <submittedName>
        <fullName evidence="2">Uncharacterized protein</fullName>
    </submittedName>
</protein>
<sequence>MKKFFKNLLAISGILLALYLLVQGSLRIFDLQLRAWINVCWLGITALVFILGILQQIIKSKNIKLKIGSIIAMIAVVFLFLNTRLIMLVPMAACIIPHKELVTVIDGYKFIGYVDDSWDTFIDFYDYKNAFVSGATLRFTALGYYTDEESGKKRYYDELRYIDHLEDIYEYKQGYFTEKDLTKESK</sequence>
<dbReference type="EMBL" id="CP017831">
    <property type="protein sequence ID" value="AOZ96238.1"/>
    <property type="molecule type" value="Genomic_DNA"/>
</dbReference>
<dbReference type="Proteomes" id="UP000179284">
    <property type="component" value="Chromosome I"/>
</dbReference>
<keyword evidence="1" id="KW-1133">Transmembrane helix</keyword>
<feature type="transmembrane region" description="Helical" evidence="1">
    <location>
        <begin position="34"/>
        <end position="58"/>
    </location>
</feature>
<dbReference type="KEGG" id="bhu:bhn_I1204"/>